<proteinExistence type="predicted"/>
<accession>A0A1E8FG63</accession>
<sequence>MRWWRILLAGLCKNNNLEFGAKFAVAIHTLGEKRNTYCRIALSSGVWRMWLTVIKRLFVVISVVSWTGLAEANSFALTSSAGGTLYLHSEADNVVTRYLIDTGSSLTILNKRTFALIRQAQTVTKAGKVIAKLANGRQQTVQLYTIPLLSLSKDCQFTDVSVAVMDNAHNILGMEVLGRAAPFGIELQPARLTLSQCDNTILAANQ</sequence>
<keyword evidence="2" id="KW-1185">Reference proteome</keyword>
<evidence type="ECO:0000313" key="2">
    <source>
        <dbReference type="Proteomes" id="UP000176037"/>
    </source>
</evidence>
<dbReference type="SUPFAM" id="SSF50630">
    <property type="entry name" value="Acid proteases"/>
    <property type="match status" value="1"/>
</dbReference>
<dbReference type="Gene3D" id="2.40.70.10">
    <property type="entry name" value="Acid Proteases"/>
    <property type="match status" value="1"/>
</dbReference>
<protein>
    <recommendedName>
        <fullName evidence="3">Peptidase A2 domain-containing protein</fullName>
    </recommendedName>
</protein>
<organism evidence="1 2">
    <name type="scientific">Alteromonas lipolytica</name>
    <dbReference type="NCBI Taxonomy" id="1856405"/>
    <lineage>
        <taxon>Bacteria</taxon>
        <taxon>Pseudomonadati</taxon>
        <taxon>Pseudomonadota</taxon>
        <taxon>Gammaproteobacteria</taxon>
        <taxon>Alteromonadales</taxon>
        <taxon>Alteromonadaceae</taxon>
        <taxon>Alteromonas/Salinimonas group</taxon>
        <taxon>Alteromonas</taxon>
    </lineage>
</organism>
<dbReference type="AlphaFoldDB" id="A0A1E8FG63"/>
<comment type="caution">
    <text evidence="1">The sequence shown here is derived from an EMBL/GenBank/DDBJ whole genome shotgun (WGS) entry which is preliminary data.</text>
</comment>
<reference evidence="1 2" key="1">
    <citation type="submission" date="2016-09" db="EMBL/GenBank/DDBJ databases">
        <title>Alteromonas lipolytica, a new species isolated from sea water.</title>
        <authorList>
            <person name="Wu Y.-H."/>
            <person name="Cheng H."/>
            <person name="Xu X.-W."/>
        </authorList>
    </citation>
    <scope>NUCLEOTIDE SEQUENCE [LARGE SCALE GENOMIC DNA]</scope>
    <source>
        <strain evidence="1 2">JW12</strain>
    </source>
</reference>
<name>A0A1E8FG63_9ALTE</name>
<dbReference type="Proteomes" id="UP000176037">
    <property type="component" value="Unassembled WGS sequence"/>
</dbReference>
<dbReference type="Pfam" id="PF13975">
    <property type="entry name" value="gag-asp_proteas"/>
    <property type="match status" value="1"/>
</dbReference>
<gene>
    <name evidence="1" type="ORF">BFC17_15390</name>
</gene>
<evidence type="ECO:0000313" key="1">
    <source>
        <dbReference type="EMBL" id="OFI34947.1"/>
    </source>
</evidence>
<evidence type="ECO:0008006" key="3">
    <source>
        <dbReference type="Google" id="ProtNLM"/>
    </source>
</evidence>
<dbReference type="EMBL" id="MJIC01000010">
    <property type="protein sequence ID" value="OFI34947.1"/>
    <property type="molecule type" value="Genomic_DNA"/>
</dbReference>
<dbReference type="InterPro" id="IPR021109">
    <property type="entry name" value="Peptidase_aspartic_dom_sf"/>
</dbReference>